<dbReference type="AlphaFoldDB" id="V8NXS3"/>
<feature type="non-terminal residue" evidence="1">
    <location>
        <position position="1"/>
    </location>
</feature>
<comment type="caution">
    <text evidence="1">The sequence shown here is derived from an EMBL/GenBank/DDBJ whole genome shotgun (WGS) entry which is preliminary data.</text>
</comment>
<proteinExistence type="predicted"/>
<feature type="non-terminal residue" evidence="1">
    <location>
        <position position="191"/>
    </location>
</feature>
<keyword evidence="2" id="KW-1185">Reference proteome</keyword>
<organism evidence="1 2">
    <name type="scientific">Ophiophagus hannah</name>
    <name type="common">King cobra</name>
    <name type="synonym">Naja hannah</name>
    <dbReference type="NCBI Taxonomy" id="8665"/>
    <lineage>
        <taxon>Eukaryota</taxon>
        <taxon>Metazoa</taxon>
        <taxon>Chordata</taxon>
        <taxon>Craniata</taxon>
        <taxon>Vertebrata</taxon>
        <taxon>Euteleostomi</taxon>
        <taxon>Lepidosauria</taxon>
        <taxon>Squamata</taxon>
        <taxon>Bifurcata</taxon>
        <taxon>Unidentata</taxon>
        <taxon>Episquamata</taxon>
        <taxon>Toxicofera</taxon>
        <taxon>Serpentes</taxon>
        <taxon>Colubroidea</taxon>
        <taxon>Elapidae</taxon>
        <taxon>Elapinae</taxon>
        <taxon>Ophiophagus</taxon>
    </lineage>
</organism>
<name>V8NXS3_OPHHA</name>
<evidence type="ECO:0000313" key="2">
    <source>
        <dbReference type="Proteomes" id="UP000018936"/>
    </source>
</evidence>
<dbReference type="Proteomes" id="UP000018936">
    <property type="component" value="Unassembled WGS sequence"/>
</dbReference>
<gene>
    <name evidence="1" type="primary">rarg</name>
    <name evidence="1" type="ORF">L345_07840</name>
</gene>
<dbReference type="OrthoDB" id="10525825at2759"/>
<protein>
    <submittedName>
        <fullName evidence="1">Retinoic acid receptor gamma</fullName>
    </submittedName>
</protein>
<keyword evidence="1" id="KW-0675">Receptor</keyword>
<evidence type="ECO:0000313" key="1">
    <source>
        <dbReference type="EMBL" id="ETE66377.1"/>
    </source>
</evidence>
<dbReference type="EMBL" id="AZIM01001573">
    <property type="protein sequence ID" value="ETE66377.1"/>
    <property type="molecule type" value="Genomic_DNA"/>
</dbReference>
<reference evidence="1 2" key="1">
    <citation type="journal article" date="2013" name="Proc. Natl. Acad. Sci. U.S.A.">
        <title>The king cobra genome reveals dynamic gene evolution and adaptation in the snake venom system.</title>
        <authorList>
            <person name="Vonk F.J."/>
            <person name="Casewell N.R."/>
            <person name="Henkel C.V."/>
            <person name="Heimberg A.M."/>
            <person name="Jansen H.J."/>
            <person name="McCleary R.J."/>
            <person name="Kerkkamp H.M."/>
            <person name="Vos R.A."/>
            <person name="Guerreiro I."/>
            <person name="Calvete J.J."/>
            <person name="Wuster W."/>
            <person name="Woods A.E."/>
            <person name="Logan J.M."/>
            <person name="Harrison R.A."/>
            <person name="Castoe T.A."/>
            <person name="de Koning A.P."/>
            <person name="Pollock D.D."/>
            <person name="Yandell M."/>
            <person name="Calderon D."/>
            <person name="Renjifo C."/>
            <person name="Currier R.B."/>
            <person name="Salgado D."/>
            <person name="Pla D."/>
            <person name="Sanz L."/>
            <person name="Hyder A.S."/>
            <person name="Ribeiro J.M."/>
            <person name="Arntzen J.W."/>
            <person name="van den Thillart G.E."/>
            <person name="Boetzer M."/>
            <person name="Pirovano W."/>
            <person name="Dirks R.P."/>
            <person name="Spaink H.P."/>
            <person name="Duboule D."/>
            <person name="McGlinn E."/>
            <person name="Kini R.M."/>
            <person name="Richardson M.K."/>
        </authorList>
    </citation>
    <scope>NUCLEOTIDE SEQUENCE</scope>
    <source>
        <tissue evidence="1">Blood</tissue>
    </source>
</reference>
<sequence length="191" mass="20903">MGCGGGAAAVAAGGSKSEKQRLLGVGRKRRCLGCCKLGLWCWVPCGRCELTFYPQGGNSDLEKQEVVNAPAHVRRPHQKETGEEWLSPFEQHSCKGHNHGSICLEHCQHQPAFLRGGFFFSFSHALTFLFSVMAVNKERGCPGGTPLAHVNGFPPPAVYPFPFPNPHFEVLTNGGYFRSYPTDLPKEMASL</sequence>
<accession>V8NXS3</accession>